<reference evidence="2 3" key="1">
    <citation type="submission" date="2024-01" db="EMBL/GenBank/DDBJ databases">
        <title>Genome assemblies of Stephania.</title>
        <authorList>
            <person name="Yang L."/>
        </authorList>
    </citation>
    <scope>NUCLEOTIDE SEQUENCE [LARGE SCALE GENOMIC DNA]</scope>
    <source>
        <strain evidence="2">QJT</strain>
        <tissue evidence="2">Leaf</tissue>
    </source>
</reference>
<feature type="region of interest" description="Disordered" evidence="1">
    <location>
        <begin position="1"/>
        <end position="61"/>
    </location>
</feature>
<dbReference type="EMBL" id="JBBNAE010000003">
    <property type="protein sequence ID" value="KAK9136978.1"/>
    <property type="molecule type" value="Genomic_DNA"/>
</dbReference>
<feature type="region of interest" description="Disordered" evidence="1">
    <location>
        <begin position="95"/>
        <end position="169"/>
    </location>
</feature>
<gene>
    <name evidence="2" type="ORF">Sjap_007572</name>
</gene>
<dbReference type="AlphaFoldDB" id="A0AAP0JMX4"/>
<dbReference type="Proteomes" id="UP001417504">
    <property type="component" value="Unassembled WGS sequence"/>
</dbReference>
<protein>
    <submittedName>
        <fullName evidence="2">Uncharacterized protein</fullName>
    </submittedName>
</protein>
<sequence>MAGVRAAWKERPAAAYEGRHRKHERPGSRRSYIIVNEAQSRGNGGGGGRGGGFRSGSGAASRKTRDVLLHYGHGYPPPLRSHFPLRRPAREAATLWPATGGPSDALKRRRGAVVGVGEGSTSSPPRLSMGEDDFPPTRLTGQGSVDPGPVDQWPNWPLDSTRDQSGPAL</sequence>
<name>A0AAP0JMX4_9MAGN</name>
<evidence type="ECO:0000256" key="1">
    <source>
        <dbReference type="SAM" id="MobiDB-lite"/>
    </source>
</evidence>
<accession>A0AAP0JMX4</accession>
<evidence type="ECO:0000313" key="2">
    <source>
        <dbReference type="EMBL" id="KAK9136978.1"/>
    </source>
</evidence>
<comment type="caution">
    <text evidence="2">The sequence shown here is derived from an EMBL/GenBank/DDBJ whole genome shotgun (WGS) entry which is preliminary data.</text>
</comment>
<evidence type="ECO:0000313" key="3">
    <source>
        <dbReference type="Proteomes" id="UP001417504"/>
    </source>
</evidence>
<proteinExistence type="predicted"/>
<feature type="compositionally biased region" description="Gly residues" evidence="1">
    <location>
        <begin position="42"/>
        <end position="55"/>
    </location>
</feature>
<organism evidence="2 3">
    <name type="scientific">Stephania japonica</name>
    <dbReference type="NCBI Taxonomy" id="461633"/>
    <lineage>
        <taxon>Eukaryota</taxon>
        <taxon>Viridiplantae</taxon>
        <taxon>Streptophyta</taxon>
        <taxon>Embryophyta</taxon>
        <taxon>Tracheophyta</taxon>
        <taxon>Spermatophyta</taxon>
        <taxon>Magnoliopsida</taxon>
        <taxon>Ranunculales</taxon>
        <taxon>Menispermaceae</taxon>
        <taxon>Menispermoideae</taxon>
        <taxon>Cissampelideae</taxon>
        <taxon>Stephania</taxon>
    </lineage>
</organism>
<keyword evidence="3" id="KW-1185">Reference proteome</keyword>